<organism evidence="2 3">
    <name type="scientific">Bacillus nakamurai</name>
    <dbReference type="NCBI Taxonomy" id="1793963"/>
    <lineage>
        <taxon>Bacteria</taxon>
        <taxon>Bacillati</taxon>
        <taxon>Bacillota</taxon>
        <taxon>Bacilli</taxon>
        <taxon>Bacillales</taxon>
        <taxon>Bacillaceae</taxon>
        <taxon>Bacillus</taxon>
    </lineage>
</organism>
<evidence type="ECO:0000313" key="3">
    <source>
        <dbReference type="Proteomes" id="UP000075430"/>
    </source>
</evidence>
<comment type="similarity">
    <text evidence="1">Belongs to the LOR family.</text>
</comment>
<dbReference type="InterPro" id="IPR007612">
    <property type="entry name" value="LOR"/>
</dbReference>
<sequence>MYHFYIKERMFSFKDHFQVFNEDGKEVYKVEGSFFSFGDELKLTDLDGRTLVTIDQKLMSLVPRYEISVSGKPVCEVRKKITFFKPKFEISHLVWEITGDLWGQDFQITDGTADRMTVNKKWLSWGDSYHLQITDEEDILLCLAIAIVIDMVLFEDEH</sequence>
<dbReference type="SUPFAM" id="SSF54518">
    <property type="entry name" value="Tubby C-terminal domain-like"/>
    <property type="match status" value="1"/>
</dbReference>
<keyword evidence="3" id="KW-1185">Reference proteome</keyword>
<gene>
    <name evidence="2" type="ORF">AXI58_05050</name>
</gene>
<dbReference type="Gene3D" id="2.40.160.200">
    <property type="entry name" value="LURP1-related"/>
    <property type="match status" value="1"/>
</dbReference>
<dbReference type="Pfam" id="PF04525">
    <property type="entry name" value="LOR"/>
    <property type="match status" value="1"/>
</dbReference>
<protein>
    <recommendedName>
        <fullName evidence="4">LURP-one-related family protein</fullName>
    </recommendedName>
</protein>
<evidence type="ECO:0000313" key="2">
    <source>
        <dbReference type="EMBL" id="KXZ13051.1"/>
    </source>
</evidence>
<dbReference type="RefSeq" id="WP_061523280.1">
    <property type="nucleotide sequence ID" value="NZ_JARLZY010000012.1"/>
</dbReference>
<dbReference type="InterPro" id="IPR038595">
    <property type="entry name" value="LOR_sf"/>
</dbReference>
<dbReference type="EMBL" id="LSBA01000039">
    <property type="protein sequence ID" value="KXZ13051.1"/>
    <property type="molecule type" value="Genomic_DNA"/>
</dbReference>
<dbReference type="OrthoDB" id="652307at2"/>
<comment type="caution">
    <text evidence="2">The sequence shown here is derived from an EMBL/GenBank/DDBJ whole genome shotgun (WGS) entry which is preliminary data.</text>
</comment>
<accession>A0A150F254</accession>
<proteinExistence type="inferred from homology"/>
<dbReference type="AlphaFoldDB" id="A0A150F254"/>
<dbReference type="Proteomes" id="UP000075430">
    <property type="component" value="Unassembled WGS sequence"/>
</dbReference>
<name>A0A150F254_9BACI</name>
<dbReference type="InterPro" id="IPR025659">
    <property type="entry name" value="Tubby-like_C"/>
</dbReference>
<evidence type="ECO:0008006" key="4">
    <source>
        <dbReference type="Google" id="ProtNLM"/>
    </source>
</evidence>
<evidence type="ECO:0000256" key="1">
    <source>
        <dbReference type="ARBA" id="ARBA00005437"/>
    </source>
</evidence>
<reference evidence="3" key="1">
    <citation type="submission" date="2016-02" db="EMBL/GenBank/DDBJ databases">
        <authorList>
            <person name="Dunlap C."/>
        </authorList>
    </citation>
    <scope>NUCLEOTIDE SEQUENCE [LARGE SCALE GENOMIC DNA]</scope>
    <source>
        <strain evidence="3">NRRL B-41092</strain>
    </source>
</reference>
<dbReference type="STRING" id="1793963.AXI58_05050"/>